<feature type="signal peptide" evidence="4">
    <location>
        <begin position="1"/>
        <end position="19"/>
    </location>
</feature>
<evidence type="ECO:0000313" key="6">
    <source>
        <dbReference type="EMBL" id="KAI1884188.1"/>
    </source>
</evidence>
<protein>
    <recommendedName>
        <fullName evidence="5">EF-hand domain-containing protein</fullName>
    </recommendedName>
</protein>
<dbReference type="OrthoDB" id="1901768at2759"/>
<dbReference type="PROSITE" id="PS50222">
    <property type="entry name" value="EF_HAND_2"/>
    <property type="match status" value="1"/>
</dbReference>
<evidence type="ECO:0000256" key="3">
    <source>
        <dbReference type="SAM" id="MobiDB-lite"/>
    </source>
</evidence>
<dbReference type="Pfam" id="PF13202">
    <property type="entry name" value="EF-hand_5"/>
    <property type="match status" value="1"/>
</dbReference>
<keyword evidence="7" id="KW-1185">Reference proteome</keyword>
<dbReference type="SUPFAM" id="SSF47473">
    <property type="entry name" value="EF-hand"/>
    <property type="match status" value="1"/>
</dbReference>
<dbReference type="CDD" id="cd00051">
    <property type="entry name" value="EFh"/>
    <property type="match status" value="1"/>
</dbReference>
<proteinExistence type="predicted"/>
<feature type="chain" id="PRO_5035884104" description="EF-hand domain-containing protein" evidence="4">
    <location>
        <begin position="20"/>
        <end position="117"/>
    </location>
</feature>
<dbReference type="Proteomes" id="UP000829720">
    <property type="component" value="Unassembled WGS sequence"/>
</dbReference>
<gene>
    <name evidence="6" type="ORF">AGOR_G00223860</name>
</gene>
<name>A0A8T3CNT2_9TELE</name>
<comment type="caution">
    <text evidence="6">The sequence shown here is derived from an EMBL/GenBank/DDBJ whole genome shotgun (WGS) entry which is preliminary data.</text>
</comment>
<evidence type="ECO:0000259" key="5">
    <source>
        <dbReference type="PROSITE" id="PS50222"/>
    </source>
</evidence>
<evidence type="ECO:0000256" key="4">
    <source>
        <dbReference type="SAM" id="SignalP"/>
    </source>
</evidence>
<dbReference type="PROSITE" id="PS00018">
    <property type="entry name" value="EF_HAND_1"/>
    <property type="match status" value="1"/>
</dbReference>
<dbReference type="Gene3D" id="1.10.238.10">
    <property type="entry name" value="EF-hand"/>
    <property type="match status" value="2"/>
</dbReference>
<evidence type="ECO:0000256" key="2">
    <source>
        <dbReference type="ARBA" id="ARBA00022837"/>
    </source>
</evidence>
<dbReference type="SMART" id="SM00054">
    <property type="entry name" value="EFh"/>
    <property type="match status" value="2"/>
</dbReference>
<feature type="compositionally biased region" description="Basic and acidic residues" evidence="3">
    <location>
        <begin position="33"/>
        <end position="46"/>
    </location>
</feature>
<evidence type="ECO:0000313" key="7">
    <source>
        <dbReference type="Proteomes" id="UP000829720"/>
    </source>
</evidence>
<feature type="region of interest" description="Disordered" evidence="3">
    <location>
        <begin position="23"/>
        <end position="49"/>
    </location>
</feature>
<dbReference type="InterPro" id="IPR002048">
    <property type="entry name" value="EF_hand_dom"/>
</dbReference>
<dbReference type="Pfam" id="PF13405">
    <property type="entry name" value="EF-hand_6"/>
    <property type="match status" value="1"/>
</dbReference>
<dbReference type="InterPro" id="IPR018247">
    <property type="entry name" value="EF_Hand_1_Ca_BS"/>
</dbReference>
<reference evidence="6" key="1">
    <citation type="submission" date="2021-01" db="EMBL/GenBank/DDBJ databases">
        <authorList>
            <person name="Zahm M."/>
            <person name="Roques C."/>
            <person name="Cabau C."/>
            <person name="Klopp C."/>
            <person name="Donnadieu C."/>
            <person name="Jouanno E."/>
            <person name="Lampietro C."/>
            <person name="Louis A."/>
            <person name="Herpin A."/>
            <person name="Echchiki A."/>
            <person name="Berthelot C."/>
            <person name="Parey E."/>
            <person name="Roest-Crollius H."/>
            <person name="Braasch I."/>
            <person name="Postlethwait J."/>
            <person name="Bobe J."/>
            <person name="Montfort J."/>
            <person name="Bouchez O."/>
            <person name="Begum T."/>
            <person name="Mejri S."/>
            <person name="Adams A."/>
            <person name="Chen W.-J."/>
            <person name="Guiguen Y."/>
        </authorList>
    </citation>
    <scope>NUCLEOTIDE SEQUENCE</scope>
    <source>
        <tissue evidence="6">Blood</tissue>
    </source>
</reference>
<organism evidence="6 7">
    <name type="scientific">Albula goreensis</name>
    <dbReference type="NCBI Taxonomy" id="1534307"/>
    <lineage>
        <taxon>Eukaryota</taxon>
        <taxon>Metazoa</taxon>
        <taxon>Chordata</taxon>
        <taxon>Craniata</taxon>
        <taxon>Vertebrata</taxon>
        <taxon>Euteleostomi</taxon>
        <taxon>Actinopterygii</taxon>
        <taxon>Neopterygii</taxon>
        <taxon>Teleostei</taxon>
        <taxon>Albuliformes</taxon>
        <taxon>Albulidae</taxon>
        <taxon>Albula</taxon>
    </lineage>
</organism>
<accession>A0A8T3CNT2</accession>
<dbReference type="GO" id="GO:0005509">
    <property type="term" value="F:calcium ion binding"/>
    <property type="evidence" value="ECO:0007669"/>
    <property type="project" value="InterPro"/>
</dbReference>
<evidence type="ECO:0000256" key="1">
    <source>
        <dbReference type="ARBA" id="ARBA00022723"/>
    </source>
</evidence>
<keyword evidence="1" id="KW-0479">Metal-binding</keyword>
<dbReference type="InterPro" id="IPR011992">
    <property type="entry name" value="EF-hand-dom_pair"/>
</dbReference>
<dbReference type="AlphaFoldDB" id="A0A8T3CNT2"/>
<keyword evidence="4" id="KW-0732">Signal</keyword>
<dbReference type="EMBL" id="JAERUA010000022">
    <property type="protein sequence ID" value="KAI1884188.1"/>
    <property type="molecule type" value="Genomic_DNA"/>
</dbReference>
<feature type="domain" description="EF-hand" evidence="5">
    <location>
        <begin position="80"/>
        <end position="115"/>
    </location>
</feature>
<sequence>MRVYAVVLVILLLIDAFCAQTDDTTKKKKPSKKGKESSRKGKENVERPLLGLGFHSSKTEAEARKAFQHYDKGKKGYITPEELQQDDLFQDADTNKDNKLSYEEFRRVMPKLKPKYA</sequence>
<keyword evidence="2" id="KW-0106">Calcium</keyword>